<name>A0A418VUU3_9PROT</name>
<dbReference type="Proteomes" id="UP000283458">
    <property type="component" value="Unassembled WGS sequence"/>
</dbReference>
<evidence type="ECO:0000313" key="2">
    <source>
        <dbReference type="Proteomes" id="UP000283458"/>
    </source>
</evidence>
<dbReference type="AlphaFoldDB" id="A0A418VUU3"/>
<proteinExistence type="predicted"/>
<keyword evidence="2" id="KW-1185">Reference proteome</keyword>
<reference evidence="1 2" key="1">
    <citation type="submission" date="2018-09" db="EMBL/GenBank/DDBJ databases">
        <authorList>
            <person name="Zhu H."/>
        </authorList>
    </citation>
    <scope>NUCLEOTIDE SEQUENCE [LARGE SCALE GENOMIC DNA]</scope>
    <source>
        <strain evidence="1 2">K2W22B-5</strain>
    </source>
</reference>
<dbReference type="EMBL" id="QYUL01000002">
    <property type="protein sequence ID" value="RJF80915.1"/>
    <property type="molecule type" value="Genomic_DNA"/>
</dbReference>
<evidence type="ECO:0008006" key="3">
    <source>
        <dbReference type="Google" id="ProtNLM"/>
    </source>
</evidence>
<organism evidence="1 2">
    <name type="scientific">Azospirillum cavernae</name>
    <dbReference type="NCBI Taxonomy" id="2320860"/>
    <lineage>
        <taxon>Bacteria</taxon>
        <taxon>Pseudomonadati</taxon>
        <taxon>Pseudomonadota</taxon>
        <taxon>Alphaproteobacteria</taxon>
        <taxon>Rhodospirillales</taxon>
        <taxon>Azospirillaceae</taxon>
        <taxon>Azospirillum</taxon>
    </lineage>
</organism>
<evidence type="ECO:0000313" key="1">
    <source>
        <dbReference type="EMBL" id="RJF80915.1"/>
    </source>
</evidence>
<sequence length="285" mass="30792">MNAPTYASVLVRSSSLSGYPDCPRRAATKLFPREIEAAGYTLRSLPSNVGAAVGTGVHAAAAMILKEKAANGNLPPLNVATDAAVEELRNAVNQGITWDKETPVLNEAELQVARMVQVYRHQVAPMVDPLIVEERLEAQVSPAIVLTGQSDVIAREPGRVRDLKGGKVMGMHAPQIGSYSLLARSNAIDVTDAVVDWIPRVPLKKPQPDAVTYRYDVSIAETAAVNVLRHIESDLATFRSGDMERHLLPGDPWAFVANPSSKLCSAKWCPAHGTDFCREHAAVEE</sequence>
<accession>A0A418VUU3</accession>
<gene>
    <name evidence="1" type="ORF">D3877_11810</name>
</gene>
<protein>
    <recommendedName>
        <fullName evidence="3">PD-(D/E)XK endonuclease-like domain-containing protein</fullName>
    </recommendedName>
</protein>
<dbReference type="OrthoDB" id="7299783at2"/>
<comment type="caution">
    <text evidence="1">The sequence shown here is derived from an EMBL/GenBank/DDBJ whole genome shotgun (WGS) entry which is preliminary data.</text>
</comment>
<dbReference type="RefSeq" id="WP_119831007.1">
    <property type="nucleotide sequence ID" value="NZ_QYUL01000002.1"/>
</dbReference>